<evidence type="ECO:0000313" key="1">
    <source>
        <dbReference type="EMBL" id="EXY74480.1"/>
    </source>
</evidence>
<reference evidence="1 2" key="1">
    <citation type="submission" date="2014-02" db="EMBL/GenBank/DDBJ databases">
        <authorList>
            <person name="Sears C."/>
            <person name="Carroll K."/>
            <person name="Sack B.R."/>
            <person name="Qadri F."/>
            <person name="Myers L.L."/>
            <person name="Chung G.-T."/>
            <person name="Escheverria P."/>
            <person name="Fraser C.M."/>
            <person name="Sadzewicz L."/>
            <person name="Shefchek K.A."/>
            <person name="Tallon L."/>
            <person name="Das S.P."/>
            <person name="Daugherty S."/>
            <person name="Mongodin E.F."/>
        </authorList>
    </citation>
    <scope>NUCLEOTIDE SEQUENCE [LARGE SCALE GENOMIC DNA]</scope>
    <source>
        <strain evidence="2">3988T(B)14</strain>
    </source>
</reference>
<comment type="caution">
    <text evidence="1">The sequence shown here is derived from an EMBL/GenBank/DDBJ whole genome shotgun (WGS) entry which is preliminary data.</text>
</comment>
<organism evidence="1 2">
    <name type="scientific">Bacteroides fragilis str. 3988T(B)14</name>
    <dbReference type="NCBI Taxonomy" id="1339315"/>
    <lineage>
        <taxon>Bacteria</taxon>
        <taxon>Pseudomonadati</taxon>
        <taxon>Bacteroidota</taxon>
        <taxon>Bacteroidia</taxon>
        <taxon>Bacteroidales</taxon>
        <taxon>Bacteroidaceae</taxon>
        <taxon>Bacteroides</taxon>
    </lineage>
</organism>
<dbReference type="Proteomes" id="UP000020529">
    <property type="component" value="Unassembled WGS sequence"/>
</dbReference>
<gene>
    <name evidence="1" type="ORF">M124_1769</name>
</gene>
<name>A0A015W1Y3_BACFG</name>
<dbReference type="AlphaFoldDB" id="A0A015W1Y3"/>
<sequence>MVPVRKHFCRTCRPASFGQRDRLRYRHAHLAYAQPIFSLCTL</sequence>
<accession>A0A015W1Y3</accession>
<dbReference type="PATRIC" id="fig|1339315.3.peg.2530"/>
<proteinExistence type="predicted"/>
<dbReference type="EMBL" id="JGCY01000288">
    <property type="protein sequence ID" value="EXY74480.1"/>
    <property type="molecule type" value="Genomic_DNA"/>
</dbReference>
<protein>
    <submittedName>
        <fullName evidence="1">Uncharacterized protein</fullName>
    </submittedName>
</protein>
<evidence type="ECO:0000313" key="2">
    <source>
        <dbReference type="Proteomes" id="UP000020529"/>
    </source>
</evidence>